<dbReference type="InterPro" id="IPR002470">
    <property type="entry name" value="Peptidase_S9A"/>
</dbReference>
<keyword evidence="10" id="KW-1185">Reference proteome</keyword>
<dbReference type="AlphaFoldDB" id="I4AF64"/>
<dbReference type="STRING" id="880071.Fleli_0094"/>
<feature type="domain" description="Peptidase S9A N-terminal" evidence="8">
    <location>
        <begin position="51"/>
        <end position="451"/>
    </location>
</feature>
<comment type="function">
    <text evidence="5">Cleaves peptide bonds on the C-terminal side of prolyl residues within peptides that are up to approximately 30 amino acids long. Has an absolute requirement for an X-Pro bond in the trans configuration immediately preceding the Pro-Y scissible bond.</text>
</comment>
<evidence type="ECO:0000313" key="9">
    <source>
        <dbReference type="EMBL" id="AFM02599.1"/>
    </source>
</evidence>
<dbReference type="PROSITE" id="PS51257">
    <property type="entry name" value="PROKAR_LIPOPROTEIN"/>
    <property type="match status" value="1"/>
</dbReference>
<dbReference type="Proteomes" id="UP000006054">
    <property type="component" value="Chromosome"/>
</dbReference>
<evidence type="ECO:0000256" key="1">
    <source>
        <dbReference type="ARBA" id="ARBA00005228"/>
    </source>
</evidence>
<evidence type="ECO:0000256" key="6">
    <source>
        <dbReference type="ARBA" id="ARBA00081187"/>
    </source>
</evidence>
<evidence type="ECO:0000256" key="4">
    <source>
        <dbReference type="ARBA" id="ARBA00022825"/>
    </source>
</evidence>
<dbReference type="PANTHER" id="PTHR11757:SF19">
    <property type="entry name" value="PROLYL ENDOPEPTIDASE-LIKE"/>
    <property type="match status" value="1"/>
</dbReference>
<dbReference type="SUPFAM" id="SSF53474">
    <property type="entry name" value="alpha/beta-Hydrolases"/>
    <property type="match status" value="1"/>
</dbReference>
<evidence type="ECO:0000256" key="2">
    <source>
        <dbReference type="ARBA" id="ARBA00022670"/>
    </source>
</evidence>
<evidence type="ECO:0000259" key="8">
    <source>
        <dbReference type="Pfam" id="PF02897"/>
    </source>
</evidence>
<dbReference type="HOGENOM" id="CLU_011290_0_1_10"/>
<dbReference type="GO" id="GO:0004252">
    <property type="term" value="F:serine-type endopeptidase activity"/>
    <property type="evidence" value="ECO:0007669"/>
    <property type="project" value="InterPro"/>
</dbReference>
<sequence length="727" mass="83785">MQAKFSKLGFSTVIITSTLLFSCGDKINSQNNSEDTSTETMTSTDILTPPMAAKVPQKLEEHGQTRIDNYYWLRDDSRTKPEMLAYLNAENDYVNKSLAHTDELQTKIYKEIRGRIKEDDASVPYKYQNYWYYTRYEEGKEYPIYARKKETLEGKEEILLNGNERAEGNDFYSGRTSISEGENMMAFAEDTTGRRQYTVRFKNLATGEVLAETLKNVEAAMVWANDDKTIFYVKKDPETLRSHQVWSHTLGTNPETDKLIYEEKDESYYTYIGKSKSNKYIMIYLSSTLNTEVHLIDADKPTSKPTVFLKREAKHEYSIEHQDDHFYIVTNWDAQNFRLMKVKVGQQNDKKNWEEVIAHREDVLLEDIEVFNDFMVLSERKEGLLQLRVRNQKDNSEHYIEFEDPAYMAYTSQNVEFDTKNLRFGYTSMTTPNSVYDYDMQTKEKTLKKQQEVVGGYEVTNFVSERIYATAKDGTKIPISLVYKKGTQKDGKNPLVVYGYGSYGASMDAYFSVSRLSLLERGFVYAIVHIRGGEEMGRQWYEDGKLLKKKNTFEDFIACTEFLQSEGFGSPKTTFAAGGSAGGLLVGAVANMRPELYKGILAAVPFVDVVTTMLDESIPLTTNEFDEWGNPKNKEYYDYMMTYSPYDNVEAKEYPNFLITTGLHDSQVQYWEPAKWVAKLRELKTDKNKLYFKTNMDAGHGGASGRFEAIKETALEYAFMLDLMGKN</sequence>
<dbReference type="SUPFAM" id="SSF50993">
    <property type="entry name" value="Peptidase/esterase 'gauge' domain"/>
    <property type="match status" value="1"/>
</dbReference>
<dbReference type="InterPro" id="IPR023302">
    <property type="entry name" value="Pept_S9A_N"/>
</dbReference>
<keyword evidence="4" id="KW-0720">Serine protease</keyword>
<evidence type="ECO:0000256" key="5">
    <source>
        <dbReference type="ARBA" id="ARBA00060121"/>
    </source>
</evidence>
<evidence type="ECO:0000256" key="3">
    <source>
        <dbReference type="ARBA" id="ARBA00022801"/>
    </source>
</evidence>
<protein>
    <recommendedName>
        <fullName evidence="6">Proline-specific endopeptidase</fullName>
    </recommendedName>
</protein>
<comment type="similarity">
    <text evidence="1">Belongs to the peptidase S9A family.</text>
</comment>
<dbReference type="InterPro" id="IPR001375">
    <property type="entry name" value="Peptidase_S9_cat"/>
</dbReference>
<reference evidence="10" key="1">
    <citation type="submission" date="2012-06" db="EMBL/GenBank/DDBJ databases">
        <title>The complete genome of Flexibacter litoralis DSM 6794.</title>
        <authorList>
            <person name="Lucas S."/>
            <person name="Copeland A."/>
            <person name="Lapidus A."/>
            <person name="Glavina del Rio T."/>
            <person name="Dalin E."/>
            <person name="Tice H."/>
            <person name="Bruce D."/>
            <person name="Goodwin L."/>
            <person name="Pitluck S."/>
            <person name="Peters L."/>
            <person name="Ovchinnikova G."/>
            <person name="Lu M."/>
            <person name="Kyrpides N."/>
            <person name="Mavromatis K."/>
            <person name="Ivanova N."/>
            <person name="Brettin T."/>
            <person name="Detter J.C."/>
            <person name="Han C."/>
            <person name="Larimer F."/>
            <person name="Land M."/>
            <person name="Hauser L."/>
            <person name="Markowitz V."/>
            <person name="Cheng J.-F."/>
            <person name="Hugenholtz P."/>
            <person name="Woyke T."/>
            <person name="Wu D."/>
            <person name="Spring S."/>
            <person name="Lang E."/>
            <person name="Kopitz M."/>
            <person name="Brambilla E."/>
            <person name="Klenk H.-P."/>
            <person name="Eisen J.A."/>
        </authorList>
    </citation>
    <scope>NUCLEOTIDE SEQUENCE [LARGE SCALE GENOMIC DNA]</scope>
    <source>
        <strain evidence="10">ATCC 23117 / DSM 6794 / NBRC 15988 / NCIMB 1366 / Sio-4</strain>
    </source>
</reference>
<dbReference type="RefSeq" id="WP_014796067.1">
    <property type="nucleotide sequence ID" value="NC_018018.1"/>
</dbReference>
<dbReference type="Pfam" id="PF02897">
    <property type="entry name" value="Peptidase_S9_N"/>
    <property type="match status" value="1"/>
</dbReference>
<dbReference type="Gene3D" id="2.130.10.120">
    <property type="entry name" value="Prolyl oligopeptidase, N-terminal domain"/>
    <property type="match status" value="1"/>
</dbReference>
<dbReference type="PRINTS" id="PR00862">
    <property type="entry name" value="PROLIGOPTASE"/>
</dbReference>
<feature type="domain" description="Peptidase S9 prolyl oligopeptidase catalytic" evidence="7">
    <location>
        <begin position="511"/>
        <end position="726"/>
    </location>
</feature>
<dbReference type="GO" id="GO:0006508">
    <property type="term" value="P:proteolysis"/>
    <property type="evidence" value="ECO:0007669"/>
    <property type="project" value="UniProtKB-KW"/>
</dbReference>
<dbReference type="Gene3D" id="3.40.50.1820">
    <property type="entry name" value="alpha/beta hydrolase"/>
    <property type="match status" value="1"/>
</dbReference>
<dbReference type="InterPro" id="IPR051543">
    <property type="entry name" value="Serine_Peptidase_S9A"/>
</dbReference>
<accession>I4AF64</accession>
<dbReference type="OrthoDB" id="9801421at2"/>
<proteinExistence type="inferred from homology"/>
<organism evidence="9 10">
    <name type="scientific">Bernardetia litoralis (strain ATCC 23117 / DSM 6794 / NBRC 15988 / NCIMB 1366 / Fx l1 / Sio-4)</name>
    <name type="common">Flexibacter litoralis</name>
    <dbReference type="NCBI Taxonomy" id="880071"/>
    <lineage>
        <taxon>Bacteria</taxon>
        <taxon>Pseudomonadati</taxon>
        <taxon>Bacteroidota</taxon>
        <taxon>Cytophagia</taxon>
        <taxon>Cytophagales</taxon>
        <taxon>Bernardetiaceae</taxon>
        <taxon>Bernardetia</taxon>
    </lineage>
</organism>
<keyword evidence="3" id="KW-0378">Hydrolase</keyword>
<keyword evidence="2 9" id="KW-0645">Protease</keyword>
<dbReference type="Pfam" id="PF00326">
    <property type="entry name" value="Peptidase_S9"/>
    <property type="match status" value="1"/>
</dbReference>
<name>I4AF64_BERLS</name>
<dbReference type="KEGG" id="fli:Fleli_0094"/>
<gene>
    <name evidence="9" type="ordered locus">Fleli_0094</name>
</gene>
<evidence type="ECO:0000313" key="10">
    <source>
        <dbReference type="Proteomes" id="UP000006054"/>
    </source>
</evidence>
<dbReference type="PATRIC" id="fig|880071.3.peg.94"/>
<dbReference type="eggNOG" id="COG1770">
    <property type="taxonomic scope" value="Bacteria"/>
</dbReference>
<evidence type="ECO:0000259" key="7">
    <source>
        <dbReference type="Pfam" id="PF00326"/>
    </source>
</evidence>
<dbReference type="PANTHER" id="PTHR11757">
    <property type="entry name" value="PROTEASE FAMILY S9A OLIGOPEPTIDASE"/>
    <property type="match status" value="1"/>
</dbReference>
<dbReference type="InterPro" id="IPR029058">
    <property type="entry name" value="AB_hydrolase_fold"/>
</dbReference>
<dbReference type="EMBL" id="CP003345">
    <property type="protein sequence ID" value="AFM02599.1"/>
    <property type="molecule type" value="Genomic_DNA"/>
</dbReference>
<dbReference type="FunFam" id="3.40.50.1820:FF:000005">
    <property type="entry name" value="Prolyl endopeptidase"/>
    <property type="match status" value="1"/>
</dbReference>